<protein>
    <recommendedName>
        <fullName evidence="1">Isochorismatase-like domain-containing protein</fullName>
    </recommendedName>
</protein>
<dbReference type="PANTHER" id="PTHR14119">
    <property type="entry name" value="HYDROLASE"/>
    <property type="match status" value="1"/>
</dbReference>
<proteinExistence type="predicted"/>
<reference evidence="2" key="1">
    <citation type="submission" date="2018-05" db="EMBL/GenBank/DDBJ databases">
        <authorList>
            <person name="Lanie J.A."/>
            <person name="Ng W.-L."/>
            <person name="Kazmierczak K.M."/>
            <person name="Andrzejewski T.M."/>
            <person name="Davidsen T.M."/>
            <person name="Wayne K.J."/>
            <person name="Tettelin H."/>
            <person name="Glass J.I."/>
            <person name="Rusch D."/>
            <person name="Podicherti R."/>
            <person name="Tsui H.-C.T."/>
            <person name="Winkler M.E."/>
        </authorList>
    </citation>
    <scope>NUCLEOTIDE SEQUENCE</scope>
</reference>
<evidence type="ECO:0000313" key="2">
    <source>
        <dbReference type="EMBL" id="SVB90695.1"/>
    </source>
</evidence>
<dbReference type="PANTHER" id="PTHR14119:SF3">
    <property type="entry name" value="ISOCHORISMATASE DOMAIN-CONTAINING PROTEIN 2"/>
    <property type="match status" value="1"/>
</dbReference>
<feature type="domain" description="Isochorismatase-like" evidence="1">
    <location>
        <begin position="9"/>
        <end position="146"/>
    </location>
</feature>
<dbReference type="InterPro" id="IPR050993">
    <property type="entry name" value="Isochorismatase_domain"/>
</dbReference>
<dbReference type="InterPro" id="IPR000868">
    <property type="entry name" value="Isochorismatase-like_dom"/>
</dbReference>
<dbReference type="Gene3D" id="3.40.50.850">
    <property type="entry name" value="Isochorismatase-like"/>
    <property type="match status" value="1"/>
</dbReference>
<organism evidence="2">
    <name type="scientific">marine metagenome</name>
    <dbReference type="NCBI Taxonomy" id="408172"/>
    <lineage>
        <taxon>unclassified sequences</taxon>
        <taxon>metagenomes</taxon>
        <taxon>ecological metagenomes</taxon>
    </lineage>
</organism>
<dbReference type="CDD" id="cd01012">
    <property type="entry name" value="YcaC_related"/>
    <property type="match status" value="1"/>
</dbReference>
<evidence type="ECO:0000259" key="1">
    <source>
        <dbReference type="Pfam" id="PF00857"/>
    </source>
</evidence>
<dbReference type="Pfam" id="PF00857">
    <property type="entry name" value="Isochorismatase"/>
    <property type="match status" value="1"/>
</dbReference>
<dbReference type="AlphaFoldDB" id="A0A382HUB1"/>
<accession>A0A382HUB1</accession>
<feature type="non-terminal residue" evidence="2">
    <location>
        <position position="146"/>
    </location>
</feature>
<dbReference type="SUPFAM" id="SSF52499">
    <property type="entry name" value="Isochorismatase-like hydrolases"/>
    <property type="match status" value="1"/>
</dbReference>
<sequence length="146" mass="16192">MVRVDQSSFVLIDVQGKLATLMFERQRLVENLQILLKGARILNLPILWLEQYPKGLGPTVPEVAEILDGLDPISKTTFSACGEQRFLDALSATGRRQTIVAGIESHVCVYQTTRDLLADDMEVEVITDAVSSRTEANYRLGLGRMA</sequence>
<dbReference type="InterPro" id="IPR036380">
    <property type="entry name" value="Isochorismatase-like_sf"/>
</dbReference>
<gene>
    <name evidence="2" type="ORF">METZ01_LOCUS243549</name>
</gene>
<name>A0A382HUB1_9ZZZZ</name>
<dbReference type="EMBL" id="UINC01063256">
    <property type="protein sequence ID" value="SVB90695.1"/>
    <property type="molecule type" value="Genomic_DNA"/>
</dbReference>